<dbReference type="RefSeq" id="WP_144306657.1">
    <property type="nucleotide sequence ID" value="NZ_QMIF01000014.1"/>
</dbReference>
<feature type="chain" id="PRO_5026938315" evidence="1">
    <location>
        <begin position="40"/>
        <end position="161"/>
    </location>
</feature>
<accession>A0A6P1ZC34</accession>
<dbReference type="EMBL" id="QMIF01000014">
    <property type="protein sequence ID" value="TVM31699.1"/>
    <property type="molecule type" value="Genomic_DNA"/>
</dbReference>
<sequence>MSAPRRILFRAVSQGLRSGRVFPLVLGLCLLALAGQAAAQEPVGVYISKRLPHVAFDDCTLREERLQGPWRFLRRLDLAGVSPERVSYFRGEDGRYGFTLHGIGLEKPAHFLQQRDGAVVSEHEDSSITFISTITGADEAAGLARKLRTLVQLCASRKDAP</sequence>
<reference evidence="2 3" key="1">
    <citation type="submission" date="2018-06" db="EMBL/GenBank/DDBJ databases">
        <title>Complete genome of Desulfovibrio marinus P48SEP.</title>
        <authorList>
            <person name="Crispim J.S."/>
            <person name="Vidigal P.M.P."/>
            <person name="Silva L.C.F."/>
            <person name="Araujo L.C."/>
            <person name="Laguardia C.N."/>
            <person name="Dias R.S."/>
            <person name="Sousa M.P."/>
            <person name="Paula S.O."/>
            <person name="Silva C."/>
        </authorList>
    </citation>
    <scope>NUCLEOTIDE SEQUENCE [LARGE SCALE GENOMIC DNA]</scope>
    <source>
        <strain evidence="2 3">P48SEP</strain>
    </source>
</reference>
<keyword evidence="1" id="KW-0732">Signal</keyword>
<dbReference type="AlphaFoldDB" id="A0A6P1ZC34"/>
<gene>
    <name evidence="2" type="ORF">DQK91_17325</name>
</gene>
<name>A0A6P1ZC34_9BACT</name>
<protein>
    <submittedName>
        <fullName evidence="2">Uncharacterized protein</fullName>
    </submittedName>
</protein>
<dbReference type="Proteomes" id="UP000434052">
    <property type="component" value="Unassembled WGS sequence"/>
</dbReference>
<evidence type="ECO:0000256" key="1">
    <source>
        <dbReference type="SAM" id="SignalP"/>
    </source>
</evidence>
<organism evidence="2 3">
    <name type="scientific">Oceanidesulfovibrio marinus</name>
    <dbReference type="NCBI Taxonomy" id="370038"/>
    <lineage>
        <taxon>Bacteria</taxon>
        <taxon>Pseudomonadati</taxon>
        <taxon>Thermodesulfobacteriota</taxon>
        <taxon>Desulfovibrionia</taxon>
        <taxon>Desulfovibrionales</taxon>
        <taxon>Desulfovibrionaceae</taxon>
        <taxon>Oceanidesulfovibrio</taxon>
    </lineage>
</organism>
<feature type="signal peptide" evidence="1">
    <location>
        <begin position="1"/>
        <end position="39"/>
    </location>
</feature>
<evidence type="ECO:0000313" key="3">
    <source>
        <dbReference type="Proteomes" id="UP000434052"/>
    </source>
</evidence>
<evidence type="ECO:0000313" key="2">
    <source>
        <dbReference type="EMBL" id="TVM31699.1"/>
    </source>
</evidence>
<comment type="caution">
    <text evidence="2">The sequence shown here is derived from an EMBL/GenBank/DDBJ whole genome shotgun (WGS) entry which is preliminary data.</text>
</comment>
<proteinExistence type="predicted"/>